<dbReference type="EMBL" id="JAGGKX010000002">
    <property type="protein sequence ID" value="MBP1968653.1"/>
    <property type="molecule type" value="Genomic_DNA"/>
</dbReference>
<proteinExistence type="predicted"/>
<feature type="domain" description="DUF6382" evidence="1">
    <location>
        <begin position="16"/>
        <end position="82"/>
    </location>
</feature>
<protein>
    <recommendedName>
        <fullName evidence="1">DUF6382 domain-containing protein</fullName>
    </recommendedName>
</protein>
<dbReference type="Proteomes" id="UP001519345">
    <property type="component" value="Unassembled WGS sequence"/>
</dbReference>
<keyword evidence="3" id="KW-1185">Reference proteome</keyword>
<gene>
    <name evidence="2" type="ORF">J2Z83_000745</name>
</gene>
<evidence type="ECO:0000259" key="1">
    <source>
        <dbReference type="Pfam" id="PF19909"/>
    </source>
</evidence>
<comment type="caution">
    <text evidence="2">The sequence shown here is derived from an EMBL/GenBank/DDBJ whole genome shotgun (WGS) entry which is preliminary data.</text>
</comment>
<name>A0ABS4ICL2_9BACI</name>
<evidence type="ECO:0000313" key="3">
    <source>
        <dbReference type="Proteomes" id="UP001519345"/>
    </source>
</evidence>
<dbReference type="InterPro" id="IPR045962">
    <property type="entry name" value="DUF6382"/>
</dbReference>
<sequence length="84" mass="10031">MSNQLDDYLLEYVESNGAYLKLQKNKDEKFKQEDFQELQLKMIQSNNIPRLLPMSLEDINNQITVFYKIEGLRQLRSLTKEHPL</sequence>
<dbReference type="RefSeq" id="WP_209461860.1">
    <property type="nucleotide sequence ID" value="NZ_CP110224.1"/>
</dbReference>
<reference evidence="2 3" key="1">
    <citation type="submission" date="2021-03" db="EMBL/GenBank/DDBJ databases">
        <title>Genomic Encyclopedia of Type Strains, Phase IV (KMG-IV): sequencing the most valuable type-strain genomes for metagenomic binning, comparative biology and taxonomic classification.</title>
        <authorList>
            <person name="Goeker M."/>
        </authorList>
    </citation>
    <scope>NUCLEOTIDE SEQUENCE [LARGE SCALE GENOMIC DNA]</scope>
    <source>
        <strain evidence="2 3">DSM 25609</strain>
    </source>
</reference>
<dbReference type="Pfam" id="PF19909">
    <property type="entry name" value="DUF6382"/>
    <property type="match status" value="1"/>
</dbReference>
<accession>A0ABS4ICL2</accession>
<evidence type="ECO:0000313" key="2">
    <source>
        <dbReference type="EMBL" id="MBP1968653.1"/>
    </source>
</evidence>
<organism evidence="2 3">
    <name type="scientific">Virgibacillus natechei</name>
    <dbReference type="NCBI Taxonomy" id="1216297"/>
    <lineage>
        <taxon>Bacteria</taxon>
        <taxon>Bacillati</taxon>
        <taxon>Bacillota</taxon>
        <taxon>Bacilli</taxon>
        <taxon>Bacillales</taxon>
        <taxon>Bacillaceae</taxon>
        <taxon>Virgibacillus</taxon>
    </lineage>
</organism>